<comment type="subcellular location">
    <subcellularLocation>
        <location evidence="1">Membrane</location>
        <topology evidence="1">Multi-pass membrane protein</topology>
    </subcellularLocation>
</comment>
<evidence type="ECO:0000313" key="8">
    <source>
        <dbReference type="Proteomes" id="UP000192468"/>
    </source>
</evidence>
<dbReference type="RefSeq" id="WP_084117005.1">
    <property type="nucleotide sequence ID" value="NZ_FWXH01000016.1"/>
</dbReference>
<feature type="transmembrane region" description="Helical" evidence="6">
    <location>
        <begin position="170"/>
        <end position="190"/>
    </location>
</feature>
<evidence type="ECO:0000256" key="6">
    <source>
        <dbReference type="SAM" id="Phobius"/>
    </source>
</evidence>
<dbReference type="NCBIfam" id="TIGR02358">
    <property type="entry name" value="thia_cytX"/>
    <property type="match status" value="1"/>
</dbReference>
<dbReference type="STRING" id="1121291.SAMN02745134_03097"/>
<feature type="transmembrane region" description="Helical" evidence="6">
    <location>
        <begin position="12"/>
        <end position="32"/>
    </location>
</feature>
<keyword evidence="8" id="KW-1185">Reference proteome</keyword>
<dbReference type="GO" id="GO:0015209">
    <property type="term" value="F:cytosine transmembrane transporter activity"/>
    <property type="evidence" value="ECO:0007669"/>
    <property type="project" value="InterPro"/>
</dbReference>
<feature type="transmembrane region" description="Helical" evidence="6">
    <location>
        <begin position="302"/>
        <end position="323"/>
    </location>
</feature>
<proteinExistence type="inferred from homology"/>
<dbReference type="PANTHER" id="PTHR30569">
    <property type="entry name" value="CYTOSINE TRANSPORTER CODB"/>
    <property type="match status" value="1"/>
</dbReference>
<evidence type="ECO:0000256" key="4">
    <source>
        <dbReference type="ARBA" id="ARBA00022989"/>
    </source>
</evidence>
<sequence length="384" mass="42015">MNKIKNSSMFFLWAGAAISITEIYTGGMIAPLGIKKGLIAILIGHIIGTLFLAFGGYISFKGNKNAMDKVTDSFGGVGSKLVSILNVLQLIGWSAIMIIQGARTISSQVKIPTSMAIVVVGGIIFLWSILFNNYTKKVNDISVIILIVLCILLFLEIHSGGMVVKGGQSISLTTAIEITIAMPVSWLPVIGDYTKDGKSGKGVFISSFFGYFIGSILMYALGLYISFFTGKDIIAFLSEKGIIASLIVLLATVTTTFIDVYSAVISSKQIYEYKNKNLVTLIYCAVSILLAFVFPMENYQNFLLLIGSVFVPVYTVVSVDYIFKRKCTININFIAIITAILGVLIYNYFNNNNLGVPTIFTFLTVAAIYYIFTFFMKKSLSVVE</sequence>
<dbReference type="AlphaFoldDB" id="A0A1W1XTP5"/>
<protein>
    <submittedName>
        <fullName evidence="7">Putative hydroxymethylpyrimidine transporter CytX</fullName>
    </submittedName>
</protein>
<evidence type="ECO:0000256" key="3">
    <source>
        <dbReference type="ARBA" id="ARBA00022692"/>
    </source>
</evidence>
<accession>A0A1W1XTP5</accession>
<feature type="transmembrane region" description="Helical" evidence="6">
    <location>
        <begin position="202"/>
        <end position="222"/>
    </location>
</feature>
<feature type="transmembrane region" description="Helical" evidence="6">
    <location>
        <begin position="242"/>
        <end position="265"/>
    </location>
</feature>
<dbReference type="Gene3D" id="1.10.4160.10">
    <property type="entry name" value="Hydantoin permease"/>
    <property type="match status" value="1"/>
</dbReference>
<feature type="transmembrane region" description="Helical" evidence="6">
    <location>
        <begin position="355"/>
        <end position="375"/>
    </location>
</feature>
<feature type="transmembrane region" description="Helical" evidence="6">
    <location>
        <begin position="277"/>
        <end position="296"/>
    </location>
</feature>
<keyword evidence="4 6" id="KW-1133">Transmembrane helix</keyword>
<gene>
    <name evidence="7" type="ORF">SAMN02745134_03097</name>
</gene>
<dbReference type="InterPro" id="IPR001248">
    <property type="entry name" value="Pur-cyt_permease"/>
</dbReference>
<keyword evidence="3 6" id="KW-0812">Transmembrane</keyword>
<feature type="transmembrane region" description="Helical" evidence="6">
    <location>
        <begin position="330"/>
        <end position="349"/>
    </location>
</feature>
<evidence type="ECO:0000256" key="5">
    <source>
        <dbReference type="ARBA" id="ARBA00023136"/>
    </source>
</evidence>
<dbReference type="EMBL" id="FWXH01000016">
    <property type="protein sequence ID" value="SMC27232.1"/>
    <property type="molecule type" value="Genomic_DNA"/>
</dbReference>
<dbReference type="OrthoDB" id="9780088at2"/>
<comment type="similarity">
    <text evidence="2">Belongs to the purine-cytosine permease (2.A.39) family.</text>
</comment>
<keyword evidence="5 6" id="KW-0472">Membrane</keyword>
<organism evidence="7 8">
    <name type="scientific">Clostridium acidisoli DSM 12555</name>
    <dbReference type="NCBI Taxonomy" id="1121291"/>
    <lineage>
        <taxon>Bacteria</taxon>
        <taxon>Bacillati</taxon>
        <taxon>Bacillota</taxon>
        <taxon>Clostridia</taxon>
        <taxon>Eubacteriales</taxon>
        <taxon>Clostridiaceae</taxon>
        <taxon>Clostridium</taxon>
    </lineage>
</organism>
<evidence type="ECO:0000256" key="2">
    <source>
        <dbReference type="ARBA" id="ARBA00008974"/>
    </source>
</evidence>
<dbReference type="InterPro" id="IPR030191">
    <property type="entry name" value="CodB"/>
</dbReference>
<dbReference type="Pfam" id="PF02133">
    <property type="entry name" value="Transp_cyt_pur"/>
    <property type="match status" value="1"/>
</dbReference>
<evidence type="ECO:0000256" key="1">
    <source>
        <dbReference type="ARBA" id="ARBA00004141"/>
    </source>
</evidence>
<dbReference type="InterPro" id="IPR012732">
    <property type="entry name" value="Thia_CytX"/>
</dbReference>
<evidence type="ECO:0000313" key="7">
    <source>
        <dbReference type="EMBL" id="SMC27232.1"/>
    </source>
</evidence>
<dbReference type="Proteomes" id="UP000192468">
    <property type="component" value="Unassembled WGS sequence"/>
</dbReference>
<feature type="transmembrane region" description="Helical" evidence="6">
    <location>
        <begin position="111"/>
        <end position="131"/>
    </location>
</feature>
<name>A0A1W1XTP5_9CLOT</name>
<reference evidence="7 8" key="1">
    <citation type="submission" date="2017-04" db="EMBL/GenBank/DDBJ databases">
        <authorList>
            <person name="Afonso C.L."/>
            <person name="Miller P.J."/>
            <person name="Scott M.A."/>
            <person name="Spackman E."/>
            <person name="Goraichik I."/>
            <person name="Dimitrov K.M."/>
            <person name="Suarez D.L."/>
            <person name="Swayne D.E."/>
        </authorList>
    </citation>
    <scope>NUCLEOTIDE SEQUENCE [LARGE SCALE GENOMIC DNA]</scope>
    <source>
        <strain evidence="7 8">DSM 12555</strain>
    </source>
</reference>
<feature type="transmembrane region" description="Helical" evidence="6">
    <location>
        <begin position="81"/>
        <end position="99"/>
    </location>
</feature>
<dbReference type="PANTHER" id="PTHR30569:SF0">
    <property type="entry name" value="CYTOSINE PERMEASE"/>
    <property type="match status" value="1"/>
</dbReference>
<feature type="transmembrane region" description="Helical" evidence="6">
    <location>
        <begin position="38"/>
        <end position="60"/>
    </location>
</feature>
<dbReference type="GO" id="GO:0005886">
    <property type="term" value="C:plasma membrane"/>
    <property type="evidence" value="ECO:0007669"/>
    <property type="project" value="TreeGrafter"/>
</dbReference>
<feature type="transmembrane region" description="Helical" evidence="6">
    <location>
        <begin position="143"/>
        <end position="164"/>
    </location>
</feature>